<feature type="active site" description="Proton donor" evidence="2">
    <location>
        <position position="555"/>
    </location>
</feature>
<keyword evidence="3" id="KW-0285">Flavoprotein</keyword>
<evidence type="ECO:0000256" key="2">
    <source>
        <dbReference type="PIRSR" id="PIRSR000137-1"/>
    </source>
</evidence>
<accession>A0A0G0A905</accession>
<dbReference type="AlphaFoldDB" id="A0A0G0A905"/>
<dbReference type="SUPFAM" id="SSF51905">
    <property type="entry name" value="FAD/NAD(P)-binding domain"/>
    <property type="match status" value="1"/>
</dbReference>
<comment type="caution">
    <text evidence="5">The sequence shown here is derived from an EMBL/GenBank/DDBJ whole genome shotgun (WGS) entry which is preliminary data.</text>
</comment>
<feature type="active site" description="Proton acceptor" evidence="2">
    <location>
        <position position="598"/>
    </location>
</feature>
<organism evidence="5 6">
    <name type="scientific">Trichoderma harzianum</name>
    <name type="common">Hypocrea lixii</name>
    <dbReference type="NCBI Taxonomy" id="5544"/>
    <lineage>
        <taxon>Eukaryota</taxon>
        <taxon>Fungi</taxon>
        <taxon>Dikarya</taxon>
        <taxon>Ascomycota</taxon>
        <taxon>Pezizomycotina</taxon>
        <taxon>Sordariomycetes</taxon>
        <taxon>Hypocreomycetidae</taxon>
        <taxon>Hypocreales</taxon>
        <taxon>Hypocreaceae</taxon>
        <taxon>Trichoderma</taxon>
    </lineage>
</organism>
<feature type="domain" description="Glucose-methanol-choline oxidoreductase N-terminal" evidence="4">
    <location>
        <begin position="286"/>
        <end position="300"/>
    </location>
</feature>
<proteinExistence type="inferred from homology"/>
<gene>
    <name evidence="5" type="ORF">THAR02_06366</name>
</gene>
<evidence type="ECO:0000313" key="5">
    <source>
        <dbReference type="EMBL" id="KKP01544.1"/>
    </source>
</evidence>
<evidence type="ECO:0000256" key="1">
    <source>
        <dbReference type="ARBA" id="ARBA00010790"/>
    </source>
</evidence>
<dbReference type="InterPro" id="IPR012132">
    <property type="entry name" value="GMC_OxRdtase"/>
</dbReference>
<feature type="binding site" evidence="3">
    <location>
        <position position="245"/>
    </location>
    <ligand>
        <name>FAD</name>
        <dbReference type="ChEBI" id="CHEBI:57692"/>
    </ligand>
</feature>
<dbReference type="GO" id="GO:0050660">
    <property type="term" value="F:flavin adenine dinucleotide binding"/>
    <property type="evidence" value="ECO:0007669"/>
    <property type="project" value="InterPro"/>
</dbReference>
<dbReference type="PANTHER" id="PTHR11552:SF219">
    <property type="entry name" value="GLUCOSE-METHANOL-CHOLINE OXIDOREDUCTASE N-TERMINAL DOMAIN-CONTAINING PROTEIN"/>
    <property type="match status" value="1"/>
</dbReference>
<dbReference type="InterPro" id="IPR007867">
    <property type="entry name" value="GMC_OxRtase_C"/>
</dbReference>
<comment type="cofactor">
    <cofactor evidence="3">
        <name>FAD</name>
        <dbReference type="ChEBI" id="CHEBI:57692"/>
    </cofactor>
</comment>
<dbReference type="PROSITE" id="PS00624">
    <property type="entry name" value="GMC_OXRED_2"/>
    <property type="match status" value="1"/>
</dbReference>
<dbReference type="OrthoDB" id="269227at2759"/>
<protein>
    <recommendedName>
        <fullName evidence="4">Glucose-methanol-choline oxidoreductase N-terminal domain-containing protein</fullName>
    </recommendedName>
</protein>
<reference evidence="6" key="1">
    <citation type="journal article" date="2015" name="Genome Announc.">
        <title>Draft whole-genome sequence of the biocontrol agent Trichoderma harzianum T6776.</title>
        <authorList>
            <person name="Baroncelli R."/>
            <person name="Piaggeschi G."/>
            <person name="Fiorini L."/>
            <person name="Bertolini E."/>
            <person name="Zapparata A."/>
            <person name="Pe M.E."/>
            <person name="Sarrocco S."/>
            <person name="Vannacci G."/>
        </authorList>
    </citation>
    <scope>NUCLEOTIDE SEQUENCE [LARGE SCALE GENOMIC DNA]</scope>
    <source>
        <strain evidence="6">T6776</strain>
    </source>
</reference>
<dbReference type="Gene3D" id="3.50.50.60">
    <property type="entry name" value="FAD/NAD(P)-binding domain"/>
    <property type="match status" value="1"/>
</dbReference>
<dbReference type="InterPro" id="IPR000172">
    <property type="entry name" value="GMC_OxRdtase_N"/>
</dbReference>
<dbReference type="EMBL" id="JOKZ01000191">
    <property type="protein sequence ID" value="KKP01544.1"/>
    <property type="molecule type" value="Genomic_DNA"/>
</dbReference>
<dbReference type="OMA" id="MMVAERC"/>
<comment type="similarity">
    <text evidence="1">Belongs to the GMC oxidoreductase family.</text>
</comment>
<sequence length="621" mass="69725">MWPFGSSYPERTPEDVDGKIYDYPLTLWHLGGAAGCVLASRLSEDPTVSVLLLEKGFVKDNLFSRIPLLSQNPMMSGLQVVKHLSQMPSALNRKLSLFWAEALGGSTRINAMLLTRGPPGNYNEWSQDLGLKDWSWESVEPYFRKSENAIGHPDAEYRGHHGPVETRQPAYPFSFHPFIEIAARRLGLPVHDDCNDPDASAQGYFRLDQAIDGNGRRISAYKAWLSKEIALARTSHLTVCTGVTVSRLDIDTKTRKVLGVQIRRRGQTDKHECYVQARREVVLCAGAIGTPQILMRSGIGPKDHLQQLGIPIVQESSAVGNNLMDHVAVPVMSRVPTRDTIHSLYNPFVFIWQFILWLFFGRGLLSTSSTSSTIFARTTAIDDATMLVQASCNGKDTMDSTQPQNAPDIEIMIIPVESYFDVYITEHSLLTWLCTLVQPFSRGHIRLTTTNPEHPPEITHPLLRDERDLQPMRKAIRFALRLGQEFARSGYPYPAPLVYGPGMDLEYLDQRLGFTKLLPNQQKRMGGTTTLPEWQDISDEAIDGYTKRAYQSALHYACTCRMSLDASDGVVDQKLRVFGIDGLRIADASVFPKIPSAHTMAPTMMVAERCADFIREIWREK</sequence>
<evidence type="ECO:0000256" key="3">
    <source>
        <dbReference type="PIRSR" id="PIRSR000137-2"/>
    </source>
</evidence>
<dbReference type="Pfam" id="PF00732">
    <property type="entry name" value="GMC_oxred_N"/>
    <property type="match status" value="1"/>
</dbReference>
<dbReference type="PIRSF" id="PIRSF000137">
    <property type="entry name" value="Alcohol_oxidase"/>
    <property type="match status" value="1"/>
</dbReference>
<name>A0A0G0A905_TRIHA</name>
<dbReference type="Gene3D" id="3.30.560.10">
    <property type="entry name" value="Glucose Oxidase, domain 3"/>
    <property type="match status" value="1"/>
</dbReference>
<dbReference type="InterPro" id="IPR036188">
    <property type="entry name" value="FAD/NAD-bd_sf"/>
</dbReference>
<keyword evidence="3" id="KW-0274">FAD</keyword>
<evidence type="ECO:0000313" key="6">
    <source>
        <dbReference type="Proteomes" id="UP000034112"/>
    </source>
</evidence>
<dbReference type="Proteomes" id="UP000034112">
    <property type="component" value="Unassembled WGS sequence"/>
</dbReference>
<dbReference type="GO" id="GO:0016614">
    <property type="term" value="F:oxidoreductase activity, acting on CH-OH group of donors"/>
    <property type="evidence" value="ECO:0007669"/>
    <property type="project" value="InterPro"/>
</dbReference>
<evidence type="ECO:0000259" key="4">
    <source>
        <dbReference type="PROSITE" id="PS00624"/>
    </source>
</evidence>
<dbReference type="Pfam" id="PF05199">
    <property type="entry name" value="GMC_oxred_C"/>
    <property type="match status" value="1"/>
</dbReference>
<dbReference type="SUPFAM" id="SSF54373">
    <property type="entry name" value="FAD-linked reductases, C-terminal domain"/>
    <property type="match status" value="1"/>
</dbReference>
<dbReference type="PANTHER" id="PTHR11552">
    <property type="entry name" value="GLUCOSE-METHANOL-CHOLINE GMC OXIDOREDUCTASE"/>
    <property type="match status" value="1"/>
</dbReference>